<gene>
    <name evidence="1" type="ORF">RRG08_050267</name>
</gene>
<evidence type="ECO:0000313" key="1">
    <source>
        <dbReference type="EMBL" id="KAK3798888.1"/>
    </source>
</evidence>
<organism evidence="1 2">
    <name type="scientific">Elysia crispata</name>
    <name type="common">lettuce slug</name>
    <dbReference type="NCBI Taxonomy" id="231223"/>
    <lineage>
        <taxon>Eukaryota</taxon>
        <taxon>Metazoa</taxon>
        <taxon>Spiralia</taxon>
        <taxon>Lophotrochozoa</taxon>
        <taxon>Mollusca</taxon>
        <taxon>Gastropoda</taxon>
        <taxon>Heterobranchia</taxon>
        <taxon>Euthyneura</taxon>
        <taxon>Panpulmonata</taxon>
        <taxon>Sacoglossa</taxon>
        <taxon>Placobranchoidea</taxon>
        <taxon>Plakobranchidae</taxon>
        <taxon>Elysia</taxon>
    </lineage>
</organism>
<proteinExistence type="predicted"/>
<reference evidence="1" key="1">
    <citation type="journal article" date="2023" name="G3 (Bethesda)">
        <title>A reference genome for the long-term kleptoplast-retaining sea slug Elysia crispata morphotype clarki.</title>
        <authorList>
            <person name="Eastman K.E."/>
            <person name="Pendleton A.L."/>
            <person name="Shaikh M.A."/>
            <person name="Suttiyut T."/>
            <person name="Ogas R."/>
            <person name="Tomko P."/>
            <person name="Gavelis G."/>
            <person name="Widhalm J.R."/>
            <person name="Wisecaver J.H."/>
        </authorList>
    </citation>
    <scope>NUCLEOTIDE SEQUENCE</scope>
    <source>
        <strain evidence="1">ECLA1</strain>
    </source>
</reference>
<comment type="caution">
    <text evidence="1">The sequence shown here is derived from an EMBL/GenBank/DDBJ whole genome shotgun (WGS) entry which is preliminary data.</text>
</comment>
<sequence>MHDPISFTVWRNYKSKERSGPSMSISFRHPQLNLDLARRPTGSSRSGLASARKLNAGIITGSRIYAASPSFHRIGQGK</sequence>
<accession>A0AAE1B3L1</accession>
<dbReference type="AlphaFoldDB" id="A0AAE1B3L1"/>
<evidence type="ECO:0000313" key="2">
    <source>
        <dbReference type="Proteomes" id="UP001283361"/>
    </source>
</evidence>
<dbReference type="EMBL" id="JAWDGP010000619">
    <property type="protein sequence ID" value="KAK3798888.1"/>
    <property type="molecule type" value="Genomic_DNA"/>
</dbReference>
<protein>
    <submittedName>
        <fullName evidence="1">Uncharacterized protein</fullName>
    </submittedName>
</protein>
<name>A0AAE1B3L1_9GAST</name>
<keyword evidence="2" id="KW-1185">Reference proteome</keyword>
<dbReference type="Proteomes" id="UP001283361">
    <property type="component" value="Unassembled WGS sequence"/>
</dbReference>